<evidence type="ECO:0000313" key="4">
    <source>
        <dbReference type="Proteomes" id="UP001140206"/>
    </source>
</evidence>
<dbReference type="PANTHER" id="PTHR26379:SF340">
    <property type="entry name" value="OS09G0338200 PROTEIN"/>
    <property type="match status" value="1"/>
</dbReference>
<gene>
    <name evidence="3" type="ORF">LUZ62_053044</name>
</gene>
<dbReference type="PROSITE" id="PS50097">
    <property type="entry name" value="BTB"/>
    <property type="match status" value="1"/>
</dbReference>
<dbReference type="SUPFAM" id="SSF49599">
    <property type="entry name" value="TRAF domain-like"/>
    <property type="match status" value="1"/>
</dbReference>
<dbReference type="SMART" id="SM00225">
    <property type="entry name" value="BTB"/>
    <property type="match status" value="1"/>
</dbReference>
<keyword evidence="4" id="KW-1185">Reference proteome</keyword>
<dbReference type="Proteomes" id="UP001140206">
    <property type="component" value="Chromosome 2"/>
</dbReference>
<dbReference type="Pfam" id="PF00651">
    <property type="entry name" value="BTB"/>
    <property type="match status" value="1"/>
</dbReference>
<name>A0AAV8GFZ0_9POAL</name>
<dbReference type="SUPFAM" id="SSF54695">
    <property type="entry name" value="POZ domain"/>
    <property type="match status" value="1"/>
</dbReference>
<organism evidence="3 4">
    <name type="scientific">Rhynchospora pubera</name>
    <dbReference type="NCBI Taxonomy" id="906938"/>
    <lineage>
        <taxon>Eukaryota</taxon>
        <taxon>Viridiplantae</taxon>
        <taxon>Streptophyta</taxon>
        <taxon>Embryophyta</taxon>
        <taxon>Tracheophyta</taxon>
        <taxon>Spermatophyta</taxon>
        <taxon>Magnoliopsida</taxon>
        <taxon>Liliopsida</taxon>
        <taxon>Poales</taxon>
        <taxon>Cyperaceae</taxon>
        <taxon>Cyperoideae</taxon>
        <taxon>Rhynchosporeae</taxon>
        <taxon>Rhynchospora</taxon>
    </lineage>
</organism>
<accession>A0AAV8GFZ0</accession>
<dbReference type="InterPro" id="IPR008974">
    <property type="entry name" value="TRAF-like"/>
</dbReference>
<dbReference type="AlphaFoldDB" id="A0AAV8GFZ0"/>
<proteinExistence type="predicted"/>
<dbReference type="PANTHER" id="PTHR26379">
    <property type="entry name" value="BTB/POZ AND MATH DOMAIN-CONTAINING PROTEIN 1"/>
    <property type="match status" value="1"/>
</dbReference>
<dbReference type="InterPro" id="IPR045005">
    <property type="entry name" value="BPM1-6"/>
</dbReference>
<reference evidence="3" key="1">
    <citation type="submission" date="2022-08" db="EMBL/GenBank/DDBJ databases">
        <authorList>
            <person name="Marques A."/>
        </authorList>
    </citation>
    <scope>NUCLEOTIDE SEQUENCE</scope>
    <source>
        <strain evidence="3">RhyPub2mFocal</strain>
        <tissue evidence="3">Leaves</tissue>
    </source>
</reference>
<evidence type="ECO:0000259" key="2">
    <source>
        <dbReference type="PROSITE" id="PS50097"/>
    </source>
</evidence>
<evidence type="ECO:0000313" key="3">
    <source>
        <dbReference type="EMBL" id="KAJ4801798.1"/>
    </source>
</evidence>
<protein>
    <submittedName>
        <fullName evidence="3">BTB/POZ and MATH domain-containing protein 2</fullName>
    </submittedName>
</protein>
<comment type="caution">
    <text evidence="3">The sequence shown here is derived from an EMBL/GenBank/DDBJ whole genome shotgun (WGS) entry which is preliminary data.</text>
</comment>
<evidence type="ECO:0000256" key="1">
    <source>
        <dbReference type="ARBA" id="ARBA00004906"/>
    </source>
</evidence>
<dbReference type="InterPro" id="IPR011333">
    <property type="entry name" value="SKP1/BTB/POZ_sf"/>
</dbReference>
<comment type="pathway">
    <text evidence="1">Protein modification; protein ubiquitination.</text>
</comment>
<sequence>MVLNESDEVEDHIASFGAIAMHQIKIRFSKTKDFPAGKCIKFPTFSVAGHNFNFFCYPGGLKRKVGLLAVGLHCMSAATVTFGCTVCNNETRVRTLFKEAITFTPGCNEHSFSLLTESSKLHDGVALLCSVTIVSDSLEEVPKLPFNALLPYSLSDNMTDFLENDEEMSDITFEVDGKLFTAHKAILFARSSVFTAEFFGNKKIIKIKEMKPKIFKAMLHFIYSDSLPDMFDVHLVQNLYRAAVRYKLEGLKKLCADVLKRTVSVDTVISSLALAEEQIYCFELSGLEDVCLRFASRPEILVQFVSLMQRVPSLLESLNGYAIKDSRGDFSFNRCSPTLDFAPFVGAFLSSDGLKRKFRHRGWLLPLDLTYLLKPSRLPPIFSHPTAVLHK</sequence>
<dbReference type="GO" id="GO:0016567">
    <property type="term" value="P:protein ubiquitination"/>
    <property type="evidence" value="ECO:0007669"/>
    <property type="project" value="InterPro"/>
</dbReference>
<dbReference type="Gene3D" id="2.60.210.10">
    <property type="entry name" value="Apoptosis, Tumor Necrosis Factor Receptor Associated Protein 2, Chain A"/>
    <property type="match status" value="1"/>
</dbReference>
<feature type="domain" description="BTB" evidence="2">
    <location>
        <begin position="169"/>
        <end position="227"/>
    </location>
</feature>
<dbReference type="InterPro" id="IPR000210">
    <property type="entry name" value="BTB/POZ_dom"/>
</dbReference>
<dbReference type="Gene3D" id="3.30.710.10">
    <property type="entry name" value="Potassium Channel Kv1.1, Chain A"/>
    <property type="match status" value="1"/>
</dbReference>
<dbReference type="EMBL" id="JAMFTS010000002">
    <property type="protein sequence ID" value="KAJ4801798.1"/>
    <property type="molecule type" value="Genomic_DNA"/>
</dbReference>